<name>A0A2R8C478_9RHOB</name>
<dbReference type="InterPro" id="IPR036683">
    <property type="entry name" value="CO_DH_flav_C_dom_sf"/>
</dbReference>
<dbReference type="InterPro" id="IPR002346">
    <property type="entry name" value="Mopterin_DH_FAD-bd"/>
</dbReference>
<keyword evidence="1" id="KW-0285">Flavoprotein</keyword>
<dbReference type="Pfam" id="PF00941">
    <property type="entry name" value="FAD_binding_5"/>
    <property type="match status" value="1"/>
</dbReference>
<dbReference type="InterPro" id="IPR016167">
    <property type="entry name" value="FAD-bd_PCMH_sub1"/>
</dbReference>
<dbReference type="PANTHER" id="PTHR42659:SF2">
    <property type="entry name" value="XANTHINE DEHYDROGENASE SUBUNIT C-RELATED"/>
    <property type="match status" value="1"/>
</dbReference>
<dbReference type="SMART" id="SM01092">
    <property type="entry name" value="CO_deh_flav_C"/>
    <property type="match status" value="1"/>
</dbReference>
<sequence length="262" mass="27032">MYNFDYEQPSTIADAVAALGAEDAQALGGGQTLIPTMKQRLASPSKLVSLAAIPEMKGVCAEDGAVSIGGGTTHATVAAEAGAHYPALADLASHIGDPAVRNRGTCGGSLANNDPSACYPAAALGSGATIVTNAREIAADDYFQGMFTTALDEGEIVTSVRFPIPEAANYQKFVQPASRFALVGVYVAKYADGVRVAVTGASEDGVFRWSEAEEALNKNFSGDALMDLSINPANMIGDLHGSKEYRAHLVGVMTKRAVAACG</sequence>
<dbReference type="Proteomes" id="UP000244898">
    <property type="component" value="Unassembled WGS sequence"/>
</dbReference>
<evidence type="ECO:0000313" key="5">
    <source>
        <dbReference type="EMBL" id="SPJ27217.1"/>
    </source>
</evidence>
<dbReference type="EMBL" id="ONZG01000002">
    <property type="protein sequence ID" value="SPJ27217.1"/>
    <property type="molecule type" value="Genomic_DNA"/>
</dbReference>
<evidence type="ECO:0000256" key="2">
    <source>
        <dbReference type="ARBA" id="ARBA00022827"/>
    </source>
</evidence>
<evidence type="ECO:0000259" key="4">
    <source>
        <dbReference type="PROSITE" id="PS51387"/>
    </source>
</evidence>
<accession>A0A2R8C478</accession>
<dbReference type="RefSeq" id="WP_108785528.1">
    <property type="nucleotide sequence ID" value="NZ_ONZG01000002.1"/>
</dbReference>
<keyword evidence="2" id="KW-0274">FAD</keyword>
<organism evidence="5 6">
    <name type="scientific">Falsiruegeria mediterranea M17</name>
    <dbReference type="NCBI Taxonomy" id="1200281"/>
    <lineage>
        <taxon>Bacteria</taxon>
        <taxon>Pseudomonadati</taxon>
        <taxon>Pseudomonadota</taxon>
        <taxon>Alphaproteobacteria</taxon>
        <taxon>Rhodobacterales</taxon>
        <taxon>Roseobacteraceae</taxon>
        <taxon>Falsiruegeria</taxon>
    </lineage>
</organism>
<dbReference type="PANTHER" id="PTHR42659">
    <property type="entry name" value="XANTHINE DEHYDROGENASE SUBUNIT C-RELATED"/>
    <property type="match status" value="1"/>
</dbReference>
<dbReference type="InterPro" id="IPR036318">
    <property type="entry name" value="FAD-bd_PCMH-like_sf"/>
</dbReference>
<dbReference type="OrthoDB" id="9793944at2"/>
<dbReference type="Gene3D" id="3.30.465.10">
    <property type="match status" value="1"/>
</dbReference>
<feature type="domain" description="FAD-binding PCMH-type" evidence="4">
    <location>
        <begin position="1"/>
        <end position="167"/>
    </location>
</feature>
<dbReference type="SUPFAM" id="SSF56176">
    <property type="entry name" value="FAD-binding/transporter-associated domain-like"/>
    <property type="match status" value="1"/>
</dbReference>
<dbReference type="InterPro" id="IPR016169">
    <property type="entry name" value="FAD-bd_PCMH_sub2"/>
</dbReference>
<dbReference type="Gene3D" id="3.30.390.50">
    <property type="entry name" value="CO dehydrogenase flavoprotein, C-terminal domain"/>
    <property type="match status" value="1"/>
</dbReference>
<dbReference type="GO" id="GO:0071949">
    <property type="term" value="F:FAD binding"/>
    <property type="evidence" value="ECO:0007669"/>
    <property type="project" value="InterPro"/>
</dbReference>
<keyword evidence="6" id="KW-1185">Reference proteome</keyword>
<evidence type="ECO:0000256" key="1">
    <source>
        <dbReference type="ARBA" id="ARBA00022630"/>
    </source>
</evidence>
<keyword evidence="3 5" id="KW-0560">Oxidoreductase</keyword>
<dbReference type="SUPFAM" id="SSF55447">
    <property type="entry name" value="CO dehydrogenase flavoprotein C-terminal domain-like"/>
    <property type="match status" value="1"/>
</dbReference>
<dbReference type="Gene3D" id="3.30.43.10">
    <property type="entry name" value="Uridine Diphospho-n-acetylenolpyruvylglucosamine Reductase, domain 2"/>
    <property type="match status" value="1"/>
</dbReference>
<dbReference type="EC" id="1.2.5.3" evidence="5"/>
<dbReference type="PROSITE" id="PS51387">
    <property type="entry name" value="FAD_PCMH"/>
    <property type="match status" value="1"/>
</dbReference>
<dbReference type="InterPro" id="IPR051312">
    <property type="entry name" value="Diverse_Substr_Oxidored"/>
</dbReference>
<evidence type="ECO:0000256" key="3">
    <source>
        <dbReference type="ARBA" id="ARBA00023002"/>
    </source>
</evidence>
<dbReference type="GO" id="GO:0008805">
    <property type="term" value="F:carbon-monoxide oxygenase activity"/>
    <property type="evidence" value="ECO:0007669"/>
    <property type="project" value="UniProtKB-EC"/>
</dbReference>
<proteinExistence type="predicted"/>
<dbReference type="AlphaFoldDB" id="A0A2R8C478"/>
<protein>
    <submittedName>
        <fullName evidence="5">Carbon monoxide dehydrogenase medium chain</fullName>
        <ecNumber evidence="5">1.2.5.3</ecNumber>
    </submittedName>
</protein>
<dbReference type="InterPro" id="IPR005107">
    <property type="entry name" value="CO_DH_flav_C"/>
</dbReference>
<reference evidence="6" key="1">
    <citation type="submission" date="2018-03" db="EMBL/GenBank/DDBJ databases">
        <authorList>
            <person name="Rodrigo-Torres L."/>
            <person name="Arahal R. D."/>
            <person name="Lucena T."/>
        </authorList>
    </citation>
    <scope>NUCLEOTIDE SEQUENCE [LARGE SCALE GENOMIC DNA]</scope>
    <source>
        <strain evidence="6">CECT 7615</strain>
    </source>
</reference>
<dbReference type="InterPro" id="IPR016166">
    <property type="entry name" value="FAD-bd_PCMH"/>
</dbReference>
<evidence type="ECO:0000313" key="6">
    <source>
        <dbReference type="Proteomes" id="UP000244898"/>
    </source>
</evidence>
<gene>
    <name evidence="5" type="primary">coxM_1</name>
    <name evidence="5" type="ORF">TRM7615_00700</name>
</gene>